<dbReference type="Pfam" id="PF08327">
    <property type="entry name" value="AHSA1"/>
    <property type="match status" value="1"/>
</dbReference>
<name>A0A4P6V3M2_9HYPH</name>
<dbReference type="InterPro" id="IPR013538">
    <property type="entry name" value="ASHA1/2-like_C"/>
</dbReference>
<dbReference type="AlphaFoldDB" id="A0A4P6V3M2"/>
<evidence type="ECO:0000259" key="2">
    <source>
        <dbReference type="Pfam" id="PF08327"/>
    </source>
</evidence>
<sequence length="174" mass="19418">MAADAWSPRTACGKPQGDRVMTVAHEKIEIERKFDAPVSLVWRAWTEPALRQRWQNPSSTWTMVFDNYDLRPGGTEVCHCGPGEEMTVHFTAHYPEVVPERRIVFTTITADNENVASVAATSVEFEPDDGRTTMRFVESIAFIDGRETVADRTMGTKTSIDKLADVVAAEAAKR</sequence>
<comment type="similarity">
    <text evidence="1">Belongs to the AHA1 family.</text>
</comment>
<dbReference type="KEGG" id="rpod:E0E05_12435"/>
<evidence type="ECO:0000313" key="3">
    <source>
        <dbReference type="EMBL" id="QBK31339.1"/>
    </source>
</evidence>
<dbReference type="InterPro" id="IPR023393">
    <property type="entry name" value="START-like_dom_sf"/>
</dbReference>
<dbReference type="SUPFAM" id="SSF55961">
    <property type="entry name" value="Bet v1-like"/>
    <property type="match status" value="1"/>
</dbReference>
<dbReference type="EMBL" id="CP036532">
    <property type="protein sequence ID" value="QBK31339.1"/>
    <property type="molecule type" value="Genomic_DNA"/>
</dbReference>
<organism evidence="3 4">
    <name type="scientific">Roseitalea porphyridii</name>
    <dbReference type="NCBI Taxonomy" id="1852022"/>
    <lineage>
        <taxon>Bacteria</taxon>
        <taxon>Pseudomonadati</taxon>
        <taxon>Pseudomonadota</taxon>
        <taxon>Alphaproteobacteria</taxon>
        <taxon>Hyphomicrobiales</taxon>
        <taxon>Ahrensiaceae</taxon>
        <taxon>Roseitalea</taxon>
    </lineage>
</organism>
<dbReference type="Proteomes" id="UP000293719">
    <property type="component" value="Chromosome"/>
</dbReference>
<proteinExistence type="inferred from homology"/>
<evidence type="ECO:0000256" key="1">
    <source>
        <dbReference type="ARBA" id="ARBA00006817"/>
    </source>
</evidence>
<evidence type="ECO:0000313" key="4">
    <source>
        <dbReference type="Proteomes" id="UP000293719"/>
    </source>
</evidence>
<protein>
    <recommendedName>
        <fullName evidence="2">Activator of Hsp90 ATPase homologue 1/2-like C-terminal domain-containing protein</fullName>
    </recommendedName>
</protein>
<feature type="domain" description="Activator of Hsp90 ATPase homologue 1/2-like C-terminal" evidence="2">
    <location>
        <begin position="35"/>
        <end position="167"/>
    </location>
</feature>
<keyword evidence="4" id="KW-1185">Reference proteome</keyword>
<gene>
    <name evidence="3" type="ORF">E0E05_12435</name>
</gene>
<accession>A0A4P6V3M2</accession>
<dbReference type="Gene3D" id="3.30.530.20">
    <property type="match status" value="1"/>
</dbReference>
<reference evidence="3 4" key="1">
    <citation type="journal article" date="2017" name="Int. J. Syst. Evol. Microbiol.">
        <title>Roseitalea porphyridii gen. nov., sp. nov., isolated from a red alga, and reclassification of Hoeflea suaedae Chung et al. 2013 as Pseudohoeflea suaedae gen. nov., comb. nov.</title>
        <authorList>
            <person name="Hyeon J.W."/>
            <person name="Jeong S.E."/>
            <person name="Baek K."/>
            <person name="Jeon C.O."/>
        </authorList>
    </citation>
    <scope>NUCLEOTIDE SEQUENCE [LARGE SCALE GENOMIC DNA]</scope>
    <source>
        <strain evidence="3 4">MA7-20</strain>
    </source>
</reference>